<evidence type="ECO:0008006" key="4">
    <source>
        <dbReference type="Google" id="ProtNLM"/>
    </source>
</evidence>
<protein>
    <recommendedName>
        <fullName evidence="4">CdiA C-terminal tRNase domain-containing protein</fullName>
    </recommendedName>
</protein>
<feature type="region of interest" description="Disordered" evidence="1">
    <location>
        <begin position="42"/>
        <end position="68"/>
    </location>
</feature>
<feature type="compositionally biased region" description="Low complexity" evidence="1">
    <location>
        <begin position="42"/>
        <end position="55"/>
    </location>
</feature>
<gene>
    <name evidence="2" type="ORF">M3O51_20945</name>
</gene>
<reference evidence="2" key="1">
    <citation type="submission" date="2022-04" db="EMBL/GenBank/DDBJ databases">
        <title>Genomic comparison of 19 strains of Xanthomonas nasturtii, a newly emerging watercress pathogen.</title>
        <authorList>
            <person name="Harrison J."/>
            <person name="Greer S."/>
            <person name="Hussain R."/>
            <person name="Lascelles D."/>
            <person name="Roberts M."/>
            <person name="Carter B."/>
            <person name="Bryning A."/>
            <person name="Carroll S."/>
            <person name="Aspin A."/>
            <person name="Cruz L."/>
            <person name="Cruz J."/>
            <person name="Grant M."/>
            <person name="Vicente J."/>
            <person name="Studholme D.J."/>
        </authorList>
    </citation>
    <scope>NUCLEOTIDE SEQUENCE</scope>
    <source>
        <strain evidence="2">10016B</strain>
    </source>
</reference>
<evidence type="ECO:0000313" key="2">
    <source>
        <dbReference type="EMBL" id="MCL1553689.1"/>
    </source>
</evidence>
<dbReference type="RefSeq" id="WP_147308604.1">
    <property type="nucleotide sequence ID" value="NZ_CP142004.2"/>
</dbReference>
<proteinExistence type="predicted"/>
<keyword evidence="3" id="KW-1185">Reference proteome</keyword>
<dbReference type="GeneID" id="97211389"/>
<sequence length="135" mass="14212">MWAGIVVGEAGGLVGSQFTNIIRNPVKNADLESKALSTRVSAASAEADSEAGSPALVRSNVEANATGSSRLNSQPIVEEIVSGHAYQKHVVEKGEFTDLGVDTKAQFQELIENIVANPSVERRKGVDGQPTILIV</sequence>
<evidence type="ECO:0000313" key="3">
    <source>
        <dbReference type="Proteomes" id="UP001167357"/>
    </source>
</evidence>
<evidence type="ECO:0000256" key="1">
    <source>
        <dbReference type="SAM" id="MobiDB-lite"/>
    </source>
</evidence>
<accession>A0ABT0LWH2</accession>
<comment type="caution">
    <text evidence="2">The sequence shown here is derived from an EMBL/GenBank/DDBJ whole genome shotgun (WGS) entry which is preliminary data.</text>
</comment>
<name>A0ABT0LWH2_9XANT</name>
<organism evidence="2 3">
    <name type="scientific">Xanthomonas nasturtii</name>
    <dbReference type="NCBI Taxonomy" id="1843581"/>
    <lineage>
        <taxon>Bacteria</taxon>
        <taxon>Pseudomonadati</taxon>
        <taxon>Pseudomonadota</taxon>
        <taxon>Gammaproteobacteria</taxon>
        <taxon>Lysobacterales</taxon>
        <taxon>Lysobacteraceae</taxon>
        <taxon>Xanthomonas</taxon>
    </lineage>
</organism>
<dbReference type="EMBL" id="JAMBED010000105">
    <property type="protein sequence ID" value="MCL1553689.1"/>
    <property type="molecule type" value="Genomic_DNA"/>
</dbReference>
<dbReference type="Proteomes" id="UP001167357">
    <property type="component" value="Unassembled WGS sequence"/>
</dbReference>